<dbReference type="SUPFAM" id="SSF55816">
    <property type="entry name" value="5'-nucleotidase (syn. UDP-sugar hydrolase), C-terminal domain"/>
    <property type="match status" value="1"/>
</dbReference>
<accession>A0AB34JFU1</accession>
<dbReference type="GO" id="GO:0016787">
    <property type="term" value="F:hydrolase activity"/>
    <property type="evidence" value="ECO:0007669"/>
    <property type="project" value="InterPro"/>
</dbReference>
<dbReference type="PANTHER" id="PTHR11575">
    <property type="entry name" value="5'-NUCLEOTIDASE-RELATED"/>
    <property type="match status" value="1"/>
</dbReference>
<keyword evidence="3" id="KW-0106">Calcium</keyword>
<dbReference type="SUPFAM" id="SSF56300">
    <property type="entry name" value="Metallo-dependent phosphatases"/>
    <property type="match status" value="1"/>
</dbReference>
<organism evidence="6 7">
    <name type="scientific">Prymnesium parvum</name>
    <name type="common">Toxic golden alga</name>
    <dbReference type="NCBI Taxonomy" id="97485"/>
    <lineage>
        <taxon>Eukaryota</taxon>
        <taxon>Haptista</taxon>
        <taxon>Haptophyta</taxon>
        <taxon>Prymnesiophyceae</taxon>
        <taxon>Prymnesiales</taxon>
        <taxon>Prymnesiaceae</taxon>
        <taxon>Prymnesium</taxon>
    </lineage>
</organism>
<dbReference type="InterPro" id="IPR006179">
    <property type="entry name" value="5_nucleotidase/apyrase"/>
</dbReference>
<dbReference type="Proteomes" id="UP001515480">
    <property type="component" value="Unassembled WGS sequence"/>
</dbReference>
<dbReference type="CDD" id="cd00051">
    <property type="entry name" value="EFh"/>
    <property type="match status" value="1"/>
</dbReference>
<dbReference type="PROSITE" id="PS00018">
    <property type="entry name" value="EF_HAND_1"/>
    <property type="match status" value="2"/>
</dbReference>
<dbReference type="Gene3D" id="3.90.780.10">
    <property type="entry name" value="5'-Nucleotidase, C-terminal domain"/>
    <property type="match status" value="1"/>
</dbReference>
<evidence type="ECO:0000313" key="7">
    <source>
        <dbReference type="Proteomes" id="UP001515480"/>
    </source>
</evidence>
<feature type="region of interest" description="Disordered" evidence="4">
    <location>
        <begin position="562"/>
        <end position="589"/>
    </location>
</feature>
<dbReference type="InterPro" id="IPR008334">
    <property type="entry name" value="5'-Nucleotdase_C"/>
</dbReference>
<dbReference type="PANTHER" id="PTHR11575:SF48">
    <property type="entry name" value="5'-NUCLEOTIDASE"/>
    <property type="match status" value="1"/>
</dbReference>
<dbReference type="Pfam" id="PF02872">
    <property type="entry name" value="5_nucleotid_C"/>
    <property type="match status" value="1"/>
</dbReference>
<keyword evidence="7" id="KW-1185">Reference proteome</keyword>
<name>A0AB34JFU1_PRYPA</name>
<keyword evidence="2" id="KW-0732">Signal</keyword>
<comment type="similarity">
    <text evidence="1">Belongs to the 5'-nucleotidase family.</text>
</comment>
<dbReference type="Gene3D" id="1.10.238.10">
    <property type="entry name" value="EF-hand"/>
    <property type="match status" value="1"/>
</dbReference>
<dbReference type="EMBL" id="JBGBPQ010000009">
    <property type="protein sequence ID" value="KAL1520112.1"/>
    <property type="molecule type" value="Genomic_DNA"/>
</dbReference>
<feature type="domain" description="EF-hand" evidence="5">
    <location>
        <begin position="514"/>
        <end position="541"/>
    </location>
</feature>
<evidence type="ECO:0000256" key="1">
    <source>
        <dbReference type="ARBA" id="ARBA00006654"/>
    </source>
</evidence>
<evidence type="ECO:0000313" key="6">
    <source>
        <dbReference type="EMBL" id="KAL1520112.1"/>
    </source>
</evidence>
<comment type="caution">
    <text evidence="6">The sequence shown here is derived from an EMBL/GenBank/DDBJ whole genome shotgun (WGS) entry which is preliminary data.</text>
</comment>
<dbReference type="Pfam" id="PF13499">
    <property type="entry name" value="EF-hand_7"/>
    <property type="match status" value="1"/>
</dbReference>
<evidence type="ECO:0000256" key="3">
    <source>
        <dbReference type="ARBA" id="ARBA00022837"/>
    </source>
</evidence>
<dbReference type="InterPro" id="IPR011992">
    <property type="entry name" value="EF-hand-dom_pair"/>
</dbReference>
<dbReference type="AlphaFoldDB" id="A0AB34JFU1"/>
<dbReference type="InterPro" id="IPR004843">
    <property type="entry name" value="Calcineurin-like_PHP"/>
</dbReference>
<evidence type="ECO:0000256" key="4">
    <source>
        <dbReference type="SAM" id="MobiDB-lite"/>
    </source>
</evidence>
<reference evidence="6 7" key="1">
    <citation type="journal article" date="2024" name="Science">
        <title>Giant polyketide synthase enzymes in the biosynthesis of giant marine polyether toxins.</title>
        <authorList>
            <person name="Fallon T.R."/>
            <person name="Shende V.V."/>
            <person name="Wierzbicki I.H."/>
            <person name="Pendleton A.L."/>
            <person name="Watervoot N.F."/>
            <person name="Auber R.P."/>
            <person name="Gonzalez D.J."/>
            <person name="Wisecaver J.H."/>
            <person name="Moore B.S."/>
        </authorList>
    </citation>
    <scope>NUCLEOTIDE SEQUENCE [LARGE SCALE GENOMIC DNA]</scope>
    <source>
        <strain evidence="6 7">12B1</strain>
    </source>
</reference>
<dbReference type="InterPro" id="IPR018247">
    <property type="entry name" value="EF_Hand_1_Ca_BS"/>
</dbReference>
<feature type="compositionally biased region" description="Basic and acidic residues" evidence="4">
    <location>
        <begin position="564"/>
        <end position="573"/>
    </location>
</feature>
<dbReference type="GO" id="GO:0009166">
    <property type="term" value="P:nucleotide catabolic process"/>
    <property type="evidence" value="ECO:0007669"/>
    <property type="project" value="InterPro"/>
</dbReference>
<protein>
    <recommendedName>
        <fullName evidence="5">EF-hand domain-containing protein</fullName>
    </recommendedName>
</protein>
<evidence type="ECO:0000256" key="2">
    <source>
        <dbReference type="ARBA" id="ARBA00022729"/>
    </source>
</evidence>
<proteinExistence type="inferred from homology"/>
<gene>
    <name evidence="6" type="ORF">AB1Y20_023584</name>
</gene>
<evidence type="ECO:0000259" key="5">
    <source>
        <dbReference type="PROSITE" id="PS50222"/>
    </source>
</evidence>
<dbReference type="Gene3D" id="3.60.21.10">
    <property type="match status" value="1"/>
</dbReference>
<dbReference type="PROSITE" id="PS50222">
    <property type="entry name" value="EF_HAND_2"/>
    <property type="match status" value="1"/>
</dbReference>
<dbReference type="InterPro" id="IPR002048">
    <property type="entry name" value="EF_hand_dom"/>
</dbReference>
<dbReference type="Pfam" id="PF00149">
    <property type="entry name" value="Metallophos"/>
    <property type="match status" value="1"/>
</dbReference>
<dbReference type="SUPFAM" id="SSF47473">
    <property type="entry name" value="EF-hand"/>
    <property type="match status" value="1"/>
</dbReference>
<dbReference type="GO" id="GO:0005509">
    <property type="term" value="F:calcium ion binding"/>
    <property type="evidence" value="ECO:0007669"/>
    <property type="project" value="InterPro"/>
</dbReference>
<dbReference type="InterPro" id="IPR036907">
    <property type="entry name" value="5'-Nucleotdase_C_sf"/>
</dbReference>
<dbReference type="InterPro" id="IPR029052">
    <property type="entry name" value="Metallo-depent_PP-like"/>
</dbReference>
<sequence length="589" mass="63395">MVKFQSNRAPSLASACRSPGLGAGLAGTRVTSLAHRFYQPAGRRGISTRKSPSHLKIVAVNDVYELHNLPRLQSLCAAEKEAHAGPFLVTLAGDFVSPSVLSGLDKGQSMIDCLNHVPITHCCFGNHEADLKLDELAPLTTRFKAKWLNSNMPAFTPSLPAWDVVEVPSELGVHRVGLLGLLTSEPGILRKDTFRGLRIDGVVESARRWGDYLRAEQSCEAIIALTHQSVGADEELARSGAVDLIIGGHEHELILRESAGMPPIVKSGSDAHTAAVIDLTFSRNAPPHVAIEFKPVADFPPGDALQREVETHLGTLRVLEQESMLSVADSEAVARSHAAGNPLSSKHTRFQQTSVGTLLATAIRKCLSADVAMINGGSIKGNSSYPSGQLNYMQLQQELPFPTKMVVVPMLGAALQAAITHSRAGEPTDERRAYLQLCDAVVVEGKEDEVLSIGGLHFDPSSTYQVALPRNLLKGAFDIQPLVQYANDNPQLLPSEDSYVPALNAKQTWRSLGAFDSLDLDGNGVLTREEIRVALRRKLGQEPSEVMLDNVLGSIDVDGSGTISRDEYDKSGEVPKSAPLGLKPPKLGR</sequence>